<dbReference type="GO" id="GO:0000166">
    <property type="term" value="F:nucleotide binding"/>
    <property type="evidence" value="ECO:0007669"/>
    <property type="project" value="InterPro"/>
</dbReference>
<dbReference type="EnsemblProtists" id="EOD24051">
    <property type="protein sequence ID" value="EOD24051"/>
    <property type="gene ID" value="EMIHUDRAFT_207124"/>
</dbReference>
<keyword evidence="4" id="KW-1185">Reference proteome</keyword>
<reference evidence="4" key="1">
    <citation type="journal article" date="2013" name="Nature">
        <title>Pan genome of the phytoplankton Emiliania underpins its global distribution.</title>
        <authorList>
            <person name="Read B.A."/>
            <person name="Kegel J."/>
            <person name="Klute M.J."/>
            <person name="Kuo A."/>
            <person name="Lefebvre S.C."/>
            <person name="Maumus F."/>
            <person name="Mayer C."/>
            <person name="Miller J."/>
            <person name="Monier A."/>
            <person name="Salamov A."/>
            <person name="Young J."/>
            <person name="Aguilar M."/>
            <person name="Claverie J.M."/>
            <person name="Frickenhaus S."/>
            <person name="Gonzalez K."/>
            <person name="Herman E.K."/>
            <person name="Lin Y.C."/>
            <person name="Napier J."/>
            <person name="Ogata H."/>
            <person name="Sarno A.F."/>
            <person name="Shmutz J."/>
            <person name="Schroeder D."/>
            <person name="de Vargas C."/>
            <person name="Verret F."/>
            <person name="von Dassow P."/>
            <person name="Valentin K."/>
            <person name="Van de Peer Y."/>
            <person name="Wheeler G."/>
            <person name="Dacks J.B."/>
            <person name="Delwiche C.F."/>
            <person name="Dyhrman S.T."/>
            <person name="Glockner G."/>
            <person name="John U."/>
            <person name="Richards T."/>
            <person name="Worden A.Z."/>
            <person name="Zhang X."/>
            <person name="Grigoriev I.V."/>
            <person name="Allen A.E."/>
            <person name="Bidle K."/>
            <person name="Borodovsky M."/>
            <person name="Bowler C."/>
            <person name="Brownlee C."/>
            <person name="Cock J.M."/>
            <person name="Elias M."/>
            <person name="Gladyshev V.N."/>
            <person name="Groth M."/>
            <person name="Guda C."/>
            <person name="Hadaegh A."/>
            <person name="Iglesias-Rodriguez M.D."/>
            <person name="Jenkins J."/>
            <person name="Jones B.M."/>
            <person name="Lawson T."/>
            <person name="Leese F."/>
            <person name="Lindquist E."/>
            <person name="Lobanov A."/>
            <person name="Lomsadze A."/>
            <person name="Malik S.B."/>
            <person name="Marsh M.E."/>
            <person name="Mackinder L."/>
            <person name="Mock T."/>
            <person name="Mueller-Roeber B."/>
            <person name="Pagarete A."/>
            <person name="Parker M."/>
            <person name="Probert I."/>
            <person name="Quesneville H."/>
            <person name="Raines C."/>
            <person name="Rensing S.A."/>
            <person name="Riano-Pachon D.M."/>
            <person name="Richier S."/>
            <person name="Rokitta S."/>
            <person name="Shiraiwa Y."/>
            <person name="Soanes D.M."/>
            <person name="van der Giezen M."/>
            <person name="Wahlund T.M."/>
            <person name="Williams B."/>
            <person name="Wilson W."/>
            <person name="Wolfe G."/>
            <person name="Wurch L.L."/>
        </authorList>
    </citation>
    <scope>NUCLEOTIDE SEQUENCE</scope>
</reference>
<evidence type="ECO:0000313" key="3">
    <source>
        <dbReference type="EnsemblProtists" id="EOD24051"/>
    </source>
</evidence>
<feature type="compositionally biased region" description="Low complexity" evidence="1">
    <location>
        <begin position="11"/>
        <end position="20"/>
    </location>
</feature>
<accession>A0A0D3JKL6</accession>
<protein>
    <recommendedName>
        <fullName evidence="2">HRDC domain-containing protein</fullName>
    </recommendedName>
</protein>
<dbReference type="AlphaFoldDB" id="A0A0D3JKL6"/>
<dbReference type="InterPro" id="IPR010997">
    <property type="entry name" value="HRDC-like_sf"/>
</dbReference>
<dbReference type="PaxDb" id="2903-EOD24051"/>
<dbReference type="InterPro" id="IPR002121">
    <property type="entry name" value="HRDC_dom"/>
</dbReference>
<feature type="compositionally biased region" description="Low complexity" evidence="1">
    <location>
        <begin position="32"/>
        <end position="42"/>
    </location>
</feature>
<dbReference type="Pfam" id="PF00570">
    <property type="entry name" value="HRDC"/>
    <property type="match status" value="1"/>
</dbReference>
<reference evidence="3" key="2">
    <citation type="submission" date="2024-10" db="UniProtKB">
        <authorList>
            <consortium name="EnsemblProtists"/>
        </authorList>
    </citation>
    <scope>IDENTIFICATION</scope>
</reference>
<dbReference type="SUPFAM" id="SSF47819">
    <property type="entry name" value="HRDC-like"/>
    <property type="match status" value="1"/>
</dbReference>
<feature type="compositionally biased region" description="Pro residues" evidence="1">
    <location>
        <begin position="1"/>
        <end position="10"/>
    </location>
</feature>
<proteinExistence type="predicted"/>
<feature type="domain" description="HRDC" evidence="2">
    <location>
        <begin position="39"/>
        <end position="117"/>
    </location>
</feature>
<dbReference type="PROSITE" id="PS50967">
    <property type="entry name" value="HRDC"/>
    <property type="match status" value="1"/>
</dbReference>
<dbReference type="Proteomes" id="UP000013827">
    <property type="component" value="Unassembled WGS sequence"/>
</dbReference>
<dbReference type="HOGENOM" id="CLU_1231820_0_0_1"/>
<dbReference type="GeneID" id="17269597"/>
<evidence type="ECO:0000259" key="2">
    <source>
        <dbReference type="PROSITE" id="PS50967"/>
    </source>
</evidence>
<dbReference type="KEGG" id="ehx:EMIHUDRAFT_207124"/>
<dbReference type="RefSeq" id="XP_005776480.1">
    <property type="nucleotide sequence ID" value="XM_005776423.1"/>
</dbReference>
<evidence type="ECO:0000256" key="1">
    <source>
        <dbReference type="SAM" id="MobiDB-lite"/>
    </source>
</evidence>
<feature type="region of interest" description="Disordered" evidence="1">
    <location>
        <begin position="1"/>
        <end position="43"/>
    </location>
</feature>
<feature type="region of interest" description="Disordered" evidence="1">
    <location>
        <begin position="200"/>
        <end position="225"/>
    </location>
</feature>
<dbReference type="Gene3D" id="1.10.150.80">
    <property type="entry name" value="HRDC domain"/>
    <property type="match status" value="1"/>
</dbReference>
<sequence length="225" mass="23425">MGDAPPPPAGRRPSGGIAPRWSRALSSRRSSRGSGSSPSSPSDTLYVQLAAWRFEQARASRTAPEAALKEGVLRALAETAPESAEAVLGVEGVGVTKIAAEEIACLVRQWRASVEAEEALALSAEAAALCERRPDLSLTAIRHCLEHQRGLKRDGLLDRSDHLLAAVLAVPAVSLTPPSRAASKAARKARGNSERLLGLGSVWPRASTGHGLGPGGLRAPTNGDT</sequence>
<organism evidence="3 4">
    <name type="scientific">Emiliania huxleyi (strain CCMP1516)</name>
    <dbReference type="NCBI Taxonomy" id="280463"/>
    <lineage>
        <taxon>Eukaryota</taxon>
        <taxon>Haptista</taxon>
        <taxon>Haptophyta</taxon>
        <taxon>Prymnesiophyceae</taxon>
        <taxon>Isochrysidales</taxon>
        <taxon>Noelaerhabdaceae</taxon>
        <taxon>Emiliania</taxon>
    </lineage>
</organism>
<name>A0A0D3JKL6_EMIH1</name>
<dbReference type="GO" id="GO:0003676">
    <property type="term" value="F:nucleic acid binding"/>
    <property type="evidence" value="ECO:0007669"/>
    <property type="project" value="InterPro"/>
</dbReference>
<dbReference type="InterPro" id="IPR044876">
    <property type="entry name" value="HRDC_dom_sf"/>
</dbReference>
<evidence type="ECO:0000313" key="4">
    <source>
        <dbReference type="Proteomes" id="UP000013827"/>
    </source>
</evidence>